<proteinExistence type="predicted"/>
<keyword evidence="3" id="KW-1185">Reference proteome</keyword>
<protein>
    <submittedName>
        <fullName evidence="2">Uncharacterized protein</fullName>
    </submittedName>
</protein>
<organism evidence="2 3">
    <name type="scientific">Zizania palustris</name>
    <name type="common">Northern wild rice</name>
    <dbReference type="NCBI Taxonomy" id="103762"/>
    <lineage>
        <taxon>Eukaryota</taxon>
        <taxon>Viridiplantae</taxon>
        <taxon>Streptophyta</taxon>
        <taxon>Embryophyta</taxon>
        <taxon>Tracheophyta</taxon>
        <taxon>Spermatophyta</taxon>
        <taxon>Magnoliopsida</taxon>
        <taxon>Liliopsida</taxon>
        <taxon>Poales</taxon>
        <taxon>Poaceae</taxon>
        <taxon>BOP clade</taxon>
        <taxon>Oryzoideae</taxon>
        <taxon>Oryzeae</taxon>
        <taxon>Zizaniinae</taxon>
        <taxon>Zizania</taxon>
    </lineage>
</organism>
<evidence type="ECO:0000313" key="3">
    <source>
        <dbReference type="Proteomes" id="UP000729402"/>
    </source>
</evidence>
<dbReference type="Proteomes" id="UP000729402">
    <property type="component" value="Unassembled WGS sequence"/>
</dbReference>
<reference evidence="2" key="1">
    <citation type="journal article" date="2021" name="bioRxiv">
        <title>Whole Genome Assembly and Annotation of Northern Wild Rice, Zizania palustris L., Supports a Whole Genome Duplication in the Zizania Genus.</title>
        <authorList>
            <person name="Haas M."/>
            <person name="Kono T."/>
            <person name="Macchietto M."/>
            <person name="Millas R."/>
            <person name="McGilp L."/>
            <person name="Shao M."/>
            <person name="Duquette J."/>
            <person name="Hirsch C.N."/>
            <person name="Kimball J."/>
        </authorList>
    </citation>
    <scope>NUCLEOTIDE SEQUENCE</scope>
    <source>
        <tissue evidence="2">Fresh leaf tissue</tissue>
    </source>
</reference>
<feature type="region of interest" description="Disordered" evidence="1">
    <location>
        <begin position="99"/>
        <end position="120"/>
    </location>
</feature>
<evidence type="ECO:0000256" key="1">
    <source>
        <dbReference type="SAM" id="MobiDB-lite"/>
    </source>
</evidence>
<name>A0A8J5RND0_ZIZPA</name>
<sequence length="120" mass="11761">MGKEEEEEEEALGLAEPLRLRAEPSVPVGTFGGGGGSVVAGVVGEGLISVSEVSNGAAAAAAAAAAGWVPLQGLAAGDPGQPAAGAGLECGAGAVATERCRGQQRRRRRRSAGRELSGVL</sequence>
<dbReference type="AlphaFoldDB" id="A0A8J5RND0"/>
<feature type="compositionally biased region" description="Basic residues" evidence="1">
    <location>
        <begin position="102"/>
        <end position="111"/>
    </location>
</feature>
<accession>A0A8J5RND0</accession>
<gene>
    <name evidence="2" type="ORF">GUJ93_ZPchr0229g18747</name>
</gene>
<reference evidence="2" key="2">
    <citation type="submission" date="2021-02" db="EMBL/GenBank/DDBJ databases">
        <authorList>
            <person name="Kimball J.A."/>
            <person name="Haas M.W."/>
            <person name="Macchietto M."/>
            <person name="Kono T."/>
            <person name="Duquette J."/>
            <person name="Shao M."/>
        </authorList>
    </citation>
    <scope>NUCLEOTIDE SEQUENCE</scope>
    <source>
        <tissue evidence="2">Fresh leaf tissue</tissue>
    </source>
</reference>
<comment type="caution">
    <text evidence="2">The sequence shown here is derived from an EMBL/GenBank/DDBJ whole genome shotgun (WGS) entry which is preliminary data.</text>
</comment>
<evidence type="ECO:0000313" key="2">
    <source>
        <dbReference type="EMBL" id="KAG8044211.1"/>
    </source>
</evidence>
<dbReference type="EMBL" id="JAAALK010000841">
    <property type="protein sequence ID" value="KAG8044211.1"/>
    <property type="molecule type" value="Genomic_DNA"/>
</dbReference>